<gene>
    <name evidence="1" type="ORF">FB45DRAFT_876591</name>
</gene>
<keyword evidence="2" id="KW-1185">Reference proteome</keyword>
<dbReference type="AlphaFoldDB" id="A0AAD7B4H1"/>
<accession>A0AAD7B4H1</accession>
<organism evidence="1 2">
    <name type="scientific">Roridomyces roridus</name>
    <dbReference type="NCBI Taxonomy" id="1738132"/>
    <lineage>
        <taxon>Eukaryota</taxon>
        <taxon>Fungi</taxon>
        <taxon>Dikarya</taxon>
        <taxon>Basidiomycota</taxon>
        <taxon>Agaricomycotina</taxon>
        <taxon>Agaricomycetes</taxon>
        <taxon>Agaricomycetidae</taxon>
        <taxon>Agaricales</taxon>
        <taxon>Marasmiineae</taxon>
        <taxon>Mycenaceae</taxon>
        <taxon>Roridomyces</taxon>
    </lineage>
</organism>
<dbReference type="Proteomes" id="UP001221142">
    <property type="component" value="Unassembled WGS sequence"/>
</dbReference>
<evidence type="ECO:0000313" key="2">
    <source>
        <dbReference type="Proteomes" id="UP001221142"/>
    </source>
</evidence>
<proteinExistence type="predicted"/>
<sequence>MLAMFTESGVGRMKRVHAPGSRCQPFALAAAAPEPQCECAVGEVSYVNGGKDSSRCRGGAGGAGGVDPDAPSRVHRISSFRGGAGFVAFVLDLEGEGKSIGEEVVGEVSRVRFQPVLVLIVAVVLRLRGLLGLGESDCLRGSLSESESEPSEGVGGWKGHRRSVVKVKTDAVIAGALLVCSSLHRFAEYDGRLDGFRTPLSSVPCTDRTTAIVFPLHYTPAFLPSTSIHTTMGDSRSTSFIVRRASQFRRVKLVSVTVKQLTDVAPLEFFLDGTQTDAKPAFARANWFSMADQ</sequence>
<dbReference type="EMBL" id="JARKIF010000040">
    <property type="protein sequence ID" value="KAJ7609502.1"/>
    <property type="molecule type" value="Genomic_DNA"/>
</dbReference>
<evidence type="ECO:0000313" key="1">
    <source>
        <dbReference type="EMBL" id="KAJ7609502.1"/>
    </source>
</evidence>
<name>A0AAD7B4H1_9AGAR</name>
<reference evidence="1" key="1">
    <citation type="submission" date="2023-03" db="EMBL/GenBank/DDBJ databases">
        <title>Massive genome expansion in bonnet fungi (Mycena s.s.) driven by repeated elements and novel gene families across ecological guilds.</title>
        <authorList>
            <consortium name="Lawrence Berkeley National Laboratory"/>
            <person name="Harder C.B."/>
            <person name="Miyauchi S."/>
            <person name="Viragh M."/>
            <person name="Kuo A."/>
            <person name="Thoen E."/>
            <person name="Andreopoulos B."/>
            <person name="Lu D."/>
            <person name="Skrede I."/>
            <person name="Drula E."/>
            <person name="Henrissat B."/>
            <person name="Morin E."/>
            <person name="Kohler A."/>
            <person name="Barry K."/>
            <person name="LaButti K."/>
            <person name="Morin E."/>
            <person name="Salamov A."/>
            <person name="Lipzen A."/>
            <person name="Mereny Z."/>
            <person name="Hegedus B."/>
            <person name="Baldrian P."/>
            <person name="Stursova M."/>
            <person name="Weitz H."/>
            <person name="Taylor A."/>
            <person name="Grigoriev I.V."/>
            <person name="Nagy L.G."/>
            <person name="Martin F."/>
            <person name="Kauserud H."/>
        </authorList>
    </citation>
    <scope>NUCLEOTIDE SEQUENCE</scope>
    <source>
        <strain evidence="1">9284</strain>
    </source>
</reference>
<protein>
    <submittedName>
        <fullName evidence="1">Uncharacterized protein</fullName>
    </submittedName>
</protein>
<comment type="caution">
    <text evidence="1">The sequence shown here is derived from an EMBL/GenBank/DDBJ whole genome shotgun (WGS) entry which is preliminary data.</text>
</comment>